<dbReference type="AlphaFoldDB" id="A0A1W6EVQ7"/>
<accession>A0A1W6EVQ7</accession>
<reference evidence="2" key="1">
    <citation type="submission" date="2017-02" db="EMBL/GenBank/DDBJ databases">
        <title>Parasitoid Jewel Wasp Mounts Multi-Pronged Neurochemical Attack to Hijack a Host Brain.</title>
        <authorList>
            <person name="Arvidson R.S."/>
            <person name="Kaiser M."/>
            <person name="Libersat F."/>
            <person name="Adams M.E."/>
        </authorList>
    </citation>
    <scope>NUCLEOTIDE SEQUENCE</scope>
    <source>
        <strain evidence="2">17</strain>
    </source>
</reference>
<keyword evidence="1" id="KW-0732">Signal</keyword>
<feature type="chain" id="PRO_5013230017" evidence="1">
    <location>
        <begin position="25"/>
        <end position="70"/>
    </location>
</feature>
<name>A0A1W6EVQ7_AMPCP</name>
<evidence type="ECO:0000256" key="1">
    <source>
        <dbReference type="SAM" id="SignalP"/>
    </source>
</evidence>
<dbReference type="EMBL" id="KY563390">
    <property type="protein sequence ID" value="ARK19799.1"/>
    <property type="molecule type" value="mRNA"/>
</dbReference>
<protein>
    <submittedName>
        <fullName evidence="2">Venom protein</fullName>
    </submittedName>
</protein>
<organism evidence="2">
    <name type="scientific">Ampulex compressa</name>
    <name type="common">Emerald cockroach wasp</name>
    <dbReference type="NCBI Taxonomy" id="860918"/>
    <lineage>
        <taxon>Eukaryota</taxon>
        <taxon>Metazoa</taxon>
        <taxon>Ecdysozoa</taxon>
        <taxon>Arthropoda</taxon>
        <taxon>Hexapoda</taxon>
        <taxon>Insecta</taxon>
        <taxon>Pterygota</taxon>
        <taxon>Neoptera</taxon>
        <taxon>Endopterygota</taxon>
        <taxon>Hymenoptera</taxon>
        <taxon>Apocrita</taxon>
        <taxon>Aculeata</taxon>
        <taxon>Apoidea</taxon>
        <taxon>Ampulicidae</taxon>
        <taxon>Ampulicini</taxon>
        <taxon>Ampulex</taxon>
    </lineage>
</organism>
<evidence type="ECO:0000313" key="2">
    <source>
        <dbReference type="EMBL" id="ARK19799.1"/>
    </source>
</evidence>
<sequence length="70" mass="8200">MKVIMILLCAAILAIIAGISIVDGKLIHVNKRNRNPKIMPSKPLRRQQVRRQRNFNWSQQEYSVNKEKML</sequence>
<feature type="signal peptide" evidence="1">
    <location>
        <begin position="1"/>
        <end position="24"/>
    </location>
</feature>
<proteinExistence type="evidence at transcript level"/>